<proteinExistence type="inferred from homology"/>
<dbReference type="PANTHER" id="PTHR28259:SF1">
    <property type="entry name" value="FLUORIDE EXPORT PROTEIN 1-RELATED"/>
    <property type="match status" value="1"/>
</dbReference>
<reference evidence="10 11" key="2">
    <citation type="journal article" date="2017" name="Front. Plant Sci.">
        <title>Gene Classification and Mining of Molecular Markers Useful in Red Clover (Trifolium pratense) Breeding.</title>
        <authorList>
            <person name="Istvanek J."/>
            <person name="Dluhosova J."/>
            <person name="Dluhos P."/>
            <person name="Patkova L."/>
            <person name="Nedelnik J."/>
            <person name="Repkova J."/>
        </authorList>
    </citation>
    <scope>NUCLEOTIDE SEQUENCE [LARGE SCALE GENOMIC DNA]</scope>
    <source>
        <strain evidence="11">cv. Tatra</strain>
        <tissue evidence="10">Young leaves</tissue>
    </source>
</reference>
<feature type="transmembrane region" description="Helical" evidence="9">
    <location>
        <begin position="201"/>
        <end position="219"/>
    </location>
</feature>
<dbReference type="STRING" id="57577.A0A2K3MUR0"/>
<keyword evidence="3" id="KW-1003">Cell membrane</keyword>
<keyword evidence="6 9" id="KW-0472">Membrane</keyword>
<evidence type="ECO:0000256" key="2">
    <source>
        <dbReference type="ARBA" id="ARBA00004651"/>
    </source>
</evidence>
<keyword evidence="5 9" id="KW-1133">Transmembrane helix</keyword>
<evidence type="ECO:0000256" key="3">
    <source>
        <dbReference type="ARBA" id="ARBA00022475"/>
    </source>
</evidence>
<feature type="transmembrane region" description="Helical" evidence="9">
    <location>
        <begin position="391"/>
        <end position="413"/>
    </location>
</feature>
<evidence type="ECO:0000313" key="10">
    <source>
        <dbReference type="EMBL" id="PNX94439.1"/>
    </source>
</evidence>
<evidence type="ECO:0000256" key="5">
    <source>
        <dbReference type="ARBA" id="ARBA00022989"/>
    </source>
</evidence>
<comment type="similarity">
    <text evidence="7">Belongs to the fluoride channel Fluc/FEX (TC 1.A.43) family.</text>
</comment>
<comment type="catalytic activity">
    <reaction evidence="8">
        <text>fluoride(in) = fluoride(out)</text>
        <dbReference type="Rhea" id="RHEA:76159"/>
        <dbReference type="ChEBI" id="CHEBI:17051"/>
    </reaction>
    <physiologicalReaction direction="left-to-right" evidence="8">
        <dbReference type="Rhea" id="RHEA:76160"/>
    </physiologicalReaction>
</comment>
<dbReference type="InterPro" id="IPR003691">
    <property type="entry name" value="FluC"/>
</dbReference>
<feature type="transmembrane region" description="Helical" evidence="9">
    <location>
        <begin position="425"/>
        <end position="444"/>
    </location>
</feature>
<organism evidence="10 11">
    <name type="scientific">Trifolium pratense</name>
    <name type="common">Red clover</name>
    <dbReference type="NCBI Taxonomy" id="57577"/>
    <lineage>
        <taxon>Eukaryota</taxon>
        <taxon>Viridiplantae</taxon>
        <taxon>Streptophyta</taxon>
        <taxon>Embryophyta</taxon>
        <taxon>Tracheophyta</taxon>
        <taxon>Spermatophyta</taxon>
        <taxon>Magnoliopsida</taxon>
        <taxon>eudicotyledons</taxon>
        <taxon>Gunneridae</taxon>
        <taxon>Pentapetalae</taxon>
        <taxon>rosids</taxon>
        <taxon>fabids</taxon>
        <taxon>Fabales</taxon>
        <taxon>Fabaceae</taxon>
        <taxon>Papilionoideae</taxon>
        <taxon>50 kb inversion clade</taxon>
        <taxon>NPAAA clade</taxon>
        <taxon>Hologalegina</taxon>
        <taxon>IRL clade</taxon>
        <taxon>Trifolieae</taxon>
        <taxon>Trifolium</taxon>
    </lineage>
</organism>
<evidence type="ECO:0000256" key="9">
    <source>
        <dbReference type="SAM" id="Phobius"/>
    </source>
</evidence>
<feature type="transmembrane region" description="Helical" evidence="9">
    <location>
        <begin position="354"/>
        <end position="379"/>
    </location>
</feature>
<name>A0A2K3MUR0_TRIPR</name>
<evidence type="ECO:0000256" key="7">
    <source>
        <dbReference type="ARBA" id="ARBA00035120"/>
    </source>
</evidence>
<evidence type="ECO:0000256" key="6">
    <source>
        <dbReference type="ARBA" id="ARBA00023136"/>
    </source>
</evidence>
<dbReference type="AlphaFoldDB" id="A0A2K3MUR0"/>
<keyword evidence="4 9" id="KW-0812">Transmembrane</keyword>
<reference evidence="10 11" key="1">
    <citation type="journal article" date="2014" name="Am. J. Bot.">
        <title>Genome assembly and annotation for red clover (Trifolium pratense; Fabaceae).</title>
        <authorList>
            <person name="Istvanek J."/>
            <person name="Jaros M."/>
            <person name="Krenek A."/>
            <person name="Repkova J."/>
        </authorList>
    </citation>
    <scope>NUCLEOTIDE SEQUENCE [LARGE SCALE GENOMIC DNA]</scope>
    <source>
        <strain evidence="11">cv. Tatra</strain>
        <tissue evidence="10">Young leaves</tissue>
    </source>
</reference>
<evidence type="ECO:0000256" key="1">
    <source>
        <dbReference type="ARBA" id="ARBA00002598"/>
    </source>
</evidence>
<dbReference type="Pfam" id="PF02537">
    <property type="entry name" value="CRCB"/>
    <property type="match status" value="2"/>
</dbReference>
<evidence type="ECO:0000256" key="8">
    <source>
        <dbReference type="ARBA" id="ARBA00035585"/>
    </source>
</evidence>
<comment type="function">
    <text evidence="1">Fluoride channel required for the rapid expulsion of cytoplasmic fluoride.</text>
</comment>
<feature type="transmembrane region" description="Helical" evidence="9">
    <location>
        <begin position="167"/>
        <end position="189"/>
    </location>
</feature>
<dbReference type="PANTHER" id="PTHR28259">
    <property type="entry name" value="FLUORIDE EXPORT PROTEIN 1-RELATED"/>
    <property type="match status" value="1"/>
</dbReference>
<feature type="transmembrane region" description="Helical" evidence="9">
    <location>
        <begin position="231"/>
        <end position="254"/>
    </location>
</feature>
<accession>A0A2K3MUR0</accession>
<comment type="subcellular location">
    <subcellularLocation>
        <location evidence="2">Cell membrane</location>
        <topology evidence="2">Multi-pass membrane protein</topology>
    </subcellularLocation>
</comment>
<comment type="caution">
    <text evidence="10">The sequence shown here is derived from an EMBL/GenBank/DDBJ whole genome shotgun (WGS) entry which is preliminary data.</text>
</comment>
<evidence type="ECO:0000256" key="4">
    <source>
        <dbReference type="ARBA" id="ARBA00022692"/>
    </source>
</evidence>
<feature type="transmembrane region" description="Helical" evidence="9">
    <location>
        <begin position="323"/>
        <end position="342"/>
    </location>
</feature>
<feature type="transmembrane region" description="Helical" evidence="9">
    <location>
        <begin position="291"/>
        <end position="311"/>
    </location>
</feature>
<evidence type="ECO:0000313" key="11">
    <source>
        <dbReference type="Proteomes" id="UP000236291"/>
    </source>
</evidence>
<protein>
    <submittedName>
        <fullName evidence="10">CrcB-like protein</fullName>
    </submittedName>
</protein>
<sequence>MAFVEPMERMSSFGSAASRLSVSQKVVDEESENHEFVSVAGDIGARVLQGGRKSTTESGGFRLSIDHIKPENGSLYKPQEEYELQQPDNNFIVNSQEQFPTLVATNNKVHSKDIKQVQESDKKLPKLLNYVSCLTHLAVFGILGVLTRYLLQRLFGPGGVGLTSDHTVVYLDLPSNMIGSFFMGWFGVVFKEDISRVSEHLAIALTTGYLGSLTTFSGWNQKMLELCVAGHWILSLLGFLIGMFLVAFSIIFGVETAKGFKWLLKRLKKRHENDTSISKINWKVDSFLRRLVVTIVLLVILVLLWVVSIVLEINEFKNGGGEAQLWLACMIGPLGVWLRWFLASLNEIGIGGGFLKWFPFGTLFANVSASCIMAALATLKKSMNTTNSDTVITGFQFGLLGCLSTVSTFAAEFNVMRESKHPWRAYAYVMVTICISFSFGILLYNIPISRIEDVWSMGYMKLEEILYWCSWCNLEFGNLRNIAFDVVVYGGAAV</sequence>
<dbReference type="EMBL" id="ASHM01012486">
    <property type="protein sequence ID" value="PNX94439.1"/>
    <property type="molecule type" value="Genomic_DNA"/>
</dbReference>
<gene>
    <name evidence="10" type="ORF">L195_g017615</name>
</gene>
<dbReference type="GO" id="GO:1903425">
    <property type="term" value="F:fluoride transmembrane transporter activity"/>
    <property type="evidence" value="ECO:0007669"/>
    <property type="project" value="TreeGrafter"/>
</dbReference>
<dbReference type="Proteomes" id="UP000236291">
    <property type="component" value="Unassembled WGS sequence"/>
</dbReference>
<feature type="transmembrane region" description="Helical" evidence="9">
    <location>
        <begin position="127"/>
        <end position="147"/>
    </location>
</feature>
<dbReference type="GO" id="GO:0005886">
    <property type="term" value="C:plasma membrane"/>
    <property type="evidence" value="ECO:0007669"/>
    <property type="project" value="UniProtKB-SubCell"/>
</dbReference>